<dbReference type="AlphaFoldDB" id="A0A6L3YU22"/>
<accession>A0A6L3YU22</accession>
<dbReference type="Proteomes" id="UP000481643">
    <property type="component" value="Unassembled WGS sequence"/>
</dbReference>
<proteinExistence type="predicted"/>
<organism evidence="1 2">
    <name type="scientific">Brucella tritici</name>
    <dbReference type="NCBI Taxonomy" id="94626"/>
    <lineage>
        <taxon>Bacteria</taxon>
        <taxon>Pseudomonadati</taxon>
        <taxon>Pseudomonadota</taxon>
        <taxon>Alphaproteobacteria</taxon>
        <taxon>Hyphomicrobiales</taxon>
        <taxon>Brucellaceae</taxon>
        <taxon>Brucella/Ochrobactrum group</taxon>
        <taxon>Brucella</taxon>
    </lineage>
</organism>
<protein>
    <submittedName>
        <fullName evidence="1">Uncharacterized protein</fullName>
    </submittedName>
</protein>
<gene>
    <name evidence="1" type="ORF">F9L08_08280</name>
</gene>
<sequence>MSRRRRTKTSYKLKVNWEIMQKLASVMTTQYGQPMDGYILHKSSGVWRKADGSFTFRLVYRNQDAASALRNQVLTVRNVRIDLDAAEA</sequence>
<dbReference type="RefSeq" id="WP_151651506.1">
    <property type="nucleotide sequence ID" value="NZ_WBVX01000006.1"/>
</dbReference>
<name>A0A6L3YU22_9HYPH</name>
<reference evidence="1 2" key="1">
    <citation type="submission" date="2019-09" db="EMBL/GenBank/DDBJ databases">
        <title>Taxonomic organization of the family Brucellaceae based on a phylogenomic approach.</title>
        <authorList>
            <person name="Leclercq S."/>
            <person name="Cloeckaert A."/>
            <person name="Zygmunt M.S."/>
        </authorList>
    </citation>
    <scope>NUCLEOTIDE SEQUENCE [LARGE SCALE GENOMIC DNA]</scope>
    <source>
        <strain evidence="1 2">WS1830</strain>
    </source>
</reference>
<comment type="caution">
    <text evidence="1">The sequence shown here is derived from an EMBL/GenBank/DDBJ whole genome shotgun (WGS) entry which is preliminary data.</text>
</comment>
<dbReference type="EMBL" id="WBVX01000006">
    <property type="protein sequence ID" value="KAB2687541.1"/>
    <property type="molecule type" value="Genomic_DNA"/>
</dbReference>
<evidence type="ECO:0000313" key="2">
    <source>
        <dbReference type="Proteomes" id="UP000481643"/>
    </source>
</evidence>
<evidence type="ECO:0000313" key="1">
    <source>
        <dbReference type="EMBL" id="KAB2687541.1"/>
    </source>
</evidence>